<comment type="caution">
    <text evidence="2">The sequence shown here is derived from an EMBL/GenBank/DDBJ whole genome shotgun (WGS) entry which is preliminary data.</text>
</comment>
<name>A0A368UP83_9BACT</name>
<reference evidence="2 3" key="1">
    <citation type="submission" date="2018-07" db="EMBL/GenBank/DDBJ databases">
        <title>Freshwater and sediment microbial communities from various areas in North America, analyzing microbe dynamics in response to fracking.</title>
        <authorList>
            <person name="Lamendella R."/>
        </authorList>
    </citation>
    <scope>NUCLEOTIDE SEQUENCE [LARGE SCALE GENOMIC DNA]</scope>
    <source>
        <strain evidence="2 3">160A</strain>
    </source>
</reference>
<feature type="transmembrane region" description="Helical" evidence="1">
    <location>
        <begin position="48"/>
        <end position="73"/>
    </location>
</feature>
<dbReference type="EMBL" id="QPIZ01000021">
    <property type="protein sequence ID" value="RCW30627.1"/>
    <property type="molecule type" value="Genomic_DNA"/>
</dbReference>
<keyword evidence="1" id="KW-0472">Membrane</keyword>
<dbReference type="Proteomes" id="UP000252733">
    <property type="component" value="Unassembled WGS sequence"/>
</dbReference>
<accession>A0A368UP83</accession>
<evidence type="ECO:0000313" key="2">
    <source>
        <dbReference type="EMBL" id="RCW30627.1"/>
    </source>
</evidence>
<feature type="transmembrane region" description="Helical" evidence="1">
    <location>
        <begin position="20"/>
        <end position="36"/>
    </location>
</feature>
<organism evidence="2 3">
    <name type="scientific">Marinilabilia salmonicolor</name>
    <dbReference type="NCBI Taxonomy" id="989"/>
    <lineage>
        <taxon>Bacteria</taxon>
        <taxon>Pseudomonadati</taxon>
        <taxon>Bacteroidota</taxon>
        <taxon>Bacteroidia</taxon>
        <taxon>Marinilabiliales</taxon>
        <taxon>Marinilabiliaceae</taxon>
        <taxon>Marinilabilia</taxon>
    </lineage>
</organism>
<evidence type="ECO:0000256" key="1">
    <source>
        <dbReference type="SAM" id="Phobius"/>
    </source>
</evidence>
<evidence type="ECO:0000313" key="3">
    <source>
        <dbReference type="Proteomes" id="UP000252733"/>
    </source>
</evidence>
<sequence>MHISLPLCMLIGIHMHIEKLLLSAWMAVIIPIKIVCYKDMKEFCKMPVLGLFLFLFFFIILLMRWWCTALVLVF</sequence>
<keyword evidence="3" id="KW-1185">Reference proteome</keyword>
<proteinExistence type="predicted"/>
<gene>
    <name evidence="2" type="ORF">DFO77_12164</name>
</gene>
<keyword evidence="1" id="KW-0812">Transmembrane</keyword>
<dbReference type="AlphaFoldDB" id="A0A368UP83"/>
<protein>
    <submittedName>
        <fullName evidence="2">Uncharacterized protein</fullName>
    </submittedName>
</protein>
<keyword evidence="1" id="KW-1133">Transmembrane helix</keyword>